<dbReference type="Pfam" id="PF14559">
    <property type="entry name" value="TPR_19"/>
    <property type="match status" value="4"/>
</dbReference>
<dbReference type="Proteomes" id="UP000093336">
    <property type="component" value="Unassembled WGS sequence"/>
</dbReference>
<feature type="repeat" description="TPR" evidence="1">
    <location>
        <begin position="611"/>
        <end position="644"/>
    </location>
</feature>
<feature type="repeat" description="TPR" evidence="1">
    <location>
        <begin position="201"/>
        <end position="234"/>
    </location>
</feature>
<dbReference type="Pfam" id="PF13174">
    <property type="entry name" value="TPR_6"/>
    <property type="match status" value="1"/>
</dbReference>
<dbReference type="Gene3D" id="1.25.40.10">
    <property type="entry name" value="Tetratricopeptide repeat domain"/>
    <property type="match status" value="6"/>
</dbReference>
<feature type="repeat" description="TPR" evidence="1">
    <location>
        <begin position="416"/>
        <end position="449"/>
    </location>
</feature>
<keyword evidence="1" id="KW-0802">TPR repeat</keyword>
<keyword evidence="2" id="KW-0175">Coiled coil</keyword>
<dbReference type="PANTHER" id="PTHR12558:SF13">
    <property type="entry name" value="CELL DIVISION CYCLE PROTEIN 27 HOMOLOG"/>
    <property type="match status" value="1"/>
</dbReference>
<evidence type="ECO:0008006" key="5">
    <source>
        <dbReference type="Google" id="ProtNLM"/>
    </source>
</evidence>
<organism evidence="3 4">
    <name type="scientific">Legionella jamestowniensis</name>
    <dbReference type="NCBI Taxonomy" id="455"/>
    <lineage>
        <taxon>Bacteria</taxon>
        <taxon>Pseudomonadati</taxon>
        <taxon>Pseudomonadota</taxon>
        <taxon>Gammaproteobacteria</taxon>
        <taxon>Legionellales</taxon>
        <taxon>Legionellaceae</taxon>
        <taxon>Legionella</taxon>
    </lineage>
</organism>
<gene>
    <name evidence="3" type="ORF">A8135_07115</name>
</gene>
<feature type="repeat" description="TPR" evidence="1">
    <location>
        <begin position="509"/>
        <end position="542"/>
    </location>
</feature>
<keyword evidence="4" id="KW-1185">Reference proteome</keyword>
<feature type="repeat" description="TPR" evidence="1">
    <location>
        <begin position="59"/>
        <end position="92"/>
    </location>
</feature>
<evidence type="ECO:0000256" key="1">
    <source>
        <dbReference type="PROSITE-ProRule" id="PRU00339"/>
    </source>
</evidence>
<feature type="repeat" description="TPR" evidence="1">
    <location>
        <begin position="277"/>
        <end position="310"/>
    </location>
</feature>
<dbReference type="PROSITE" id="PS50005">
    <property type="entry name" value="TPR"/>
    <property type="match status" value="11"/>
</dbReference>
<dbReference type="SUPFAM" id="SSF48452">
    <property type="entry name" value="TPR-like"/>
    <property type="match status" value="3"/>
</dbReference>
<feature type="repeat" description="TPR" evidence="1">
    <location>
        <begin position="93"/>
        <end position="126"/>
    </location>
</feature>
<evidence type="ECO:0000256" key="2">
    <source>
        <dbReference type="SAM" id="Coils"/>
    </source>
</evidence>
<accession>A0ABX2XXY3</accession>
<reference evidence="3 4" key="1">
    <citation type="submission" date="2016-05" db="EMBL/GenBank/DDBJ databases">
        <authorList>
            <person name="Prochazka B."/>
            <person name="Indra A."/>
            <person name="Hasenberger P."/>
            <person name="Blaschitz M."/>
            <person name="Wagner L."/>
            <person name="Wewalka G."/>
            <person name="Sorschag S."/>
            <person name="Schmid D."/>
            <person name="Ruppitsch W."/>
        </authorList>
    </citation>
    <scope>NUCLEOTIDE SEQUENCE [LARGE SCALE GENOMIC DNA]</scope>
    <source>
        <strain evidence="3 4">974010_12</strain>
    </source>
</reference>
<dbReference type="InterPro" id="IPR019734">
    <property type="entry name" value="TPR_rpt"/>
</dbReference>
<feature type="repeat" description="TPR" evidence="1">
    <location>
        <begin position="311"/>
        <end position="344"/>
    </location>
</feature>
<dbReference type="EMBL" id="LYOZ01000001">
    <property type="protein sequence ID" value="OCH99445.1"/>
    <property type="molecule type" value="Genomic_DNA"/>
</dbReference>
<dbReference type="SMART" id="SM00028">
    <property type="entry name" value="TPR"/>
    <property type="match status" value="16"/>
</dbReference>
<sequence>MLLRILLYVSLSIILIANYPAFSQGSAIPNEGLQAEMKGDWEKAISIYTQLLLNNPNNLDLWLRVAQIEHHIKNYPLAINAYKHAIRIKPDDSKLHKALSEVYAEANQPEEALIEVDKAVRLSPNNVDYLLAKVKIANWNKESAVALESYQKILHLSKTENITINKKETFIEIARLQAQLQNYQEAIKSYNQGILLNPDNPKLYQELAQVYAAAKDFDKALNTTNKALQLDADNVELLQLKAGLESLLQKNQLAVETYQKLLELSALHGNATTVDRLMILKQLGNLQNQAHNYNEAIKIYIQAIQLYPGNAALYQDLSQTYAAAEEPYKAMQAINRALELEPDNVDYLRSQATLATWVKNNKLAIETQQKILALSQDDNEKINLLRQIGNLYNQEHQYQQAINVYEQAISLNPKHVTLYQELAQTYAAAKNPQNALNAINKALEIEPNHISLLQTKARYANWVKNSKLAKETYQKILVLSPGNKEAIAGLKWLDHQEMAMGESRALSPAEQLVAEANNFASVGNYNQAIDAIKKAIKIKPNDSRLYKMLSEIYATADKPQLALLAINQALAIDPVNLEYLRAKGKLAAWAGDKFQMEESYARILLLKPDDQEAMLLLAHALRWQGRTDDAICAYQKLLKLYPKVAEGWLHYAEVLSWTENYLCACSALAQYRHLKGFTTDYLTKQARFLALAERYKSALAINRPLLEKDPDDLYLLTTQVSALVKGFQINHALYYLQKINKLYPDEKQVKSLNNIILTPLRTNANLGTEYISASDTTRILSIPLTAQYFLTPTTSILFRGLYERATAAIGSGLETYNGNHSIFDESAMVGFATQVQSLFNLSAFAGGVKVQNENNHGIYELNFNPNVGETAKFTFTSLRNLYRPYLVPQSPRSISLQIMEARNGVYLEWQPFIQKYLNLLVSYSELSDTNSYWHYNIWPKARIFGSERWKVTVGLNADIWQYKKRLGNGYYDPLDFNGYEGTIEAYYVQSENVGYSLSGGFGMQKDETFPHYYYEEDVAFQAFWGLYKDWQLRLKGGYTLRNNPTGNYHAWSTGLILTRRF</sequence>
<evidence type="ECO:0000313" key="4">
    <source>
        <dbReference type="Proteomes" id="UP000093336"/>
    </source>
</evidence>
<dbReference type="PANTHER" id="PTHR12558">
    <property type="entry name" value="CELL DIVISION CYCLE 16,23,27"/>
    <property type="match status" value="1"/>
</dbReference>
<comment type="caution">
    <text evidence="3">The sequence shown here is derived from an EMBL/GenBank/DDBJ whole genome shotgun (WGS) entry which is preliminary data.</text>
</comment>
<feature type="coiled-coil region" evidence="2">
    <location>
        <begin position="166"/>
        <end position="193"/>
    </location>
</feature>
<dbReference type="RefSeq" id="WP_065620211.1">
    <property type="nucleotide sequence ID" value="NZ_LYOZ01000001.1"/>
</dbReference>
<dbReference type="PROSITE" id="PS50293">
    <property type="entry name" value="TPR_REGION"/>
    <property type="match status" value="1"/>
</dbReference>
<feature type="repeat" description="TPR" evidence="1">
    <location>
        <begin position="543"/>
        <end position="576"/>
    </location>
</feature>
<protein>
    <recommendedName>
        <fullName evidence="5">Protein with TPR motifs (Protein-protein interaction motif)</fullName>
    </recommendedName>
</protein>
<feature type="repeat" description="TPR" evidence="1">
    <location>
        <begin position="167"/>
        <end position="200"/>
    </location>
</feature>
<evidence type="ECO:0000313" key="3">
    <source>
        <dbReference type="EMBL" id="OCH99445.1"/>
    </source>
</evidence>
<proteinExistence type="predicted"/>
<feature type="repeat" description="TPR" evidence="1">
    <location>
        <begin position="382"/>
        <end position="415"/>
    </location>
</feature>
<name>A0ABX2XXY3_9GAMM</name>
<dbReference type="Pfam" id="PF13432">
    <property type="entry name" value="TPR_16"/>
    <property type="match status" value="1"/>
</dbReference>
<dbReference type="InterPro" id="IPR011990">
    <property type="entry name" value="TPR-like_helical_dom_sf"/>
</dbReference>